<dbReference type="GO" id="GO:0009570">
    <property type="term" value="C:chloroplast stroma"/>
    <property type="evidence" value="ECO:0007669"/>
    <property type="project" value="TreeGrafter"/>
</dbReference>
<dbReference type="PANTHER" id="PTHR46434">
    <property type="entry name" value="GENETIC INTERACTOR OF PROHIBITINS 3, MITOCHONDRIAL"/>
    <property type="match status" value="1"/>
</dbReference>
<dbReference type="PANTHER" id="PTHR46434:SF3">
    <property type="entry name" value="GTP-BINDING PROTEIN BRASSINAZOLE INSENSITIVE PALE GREEN 2, CHLOROPLASTIC"/>
    <property type="match status" value="1"/>
</dbReference>
<name>A0A9Q1KRN3_9CARY</name>
<dbReference type="AlphaFoldDB" id="A0A9Q1KRN3"/>
<organism evidence="2 3">
    <name type="scientific">Carnegiea gigantea</name>
    <dbReference type="NCBI Taxonomy" id="171969"/>
    <lineage>
        <taxon>Eukaryota</taxon>
        <taxon>Viridiplantae</taxon>
        <taxon>Streptophyta</taxon>
        <taxon>Embryophyta</taxon>
        <taxon>Tracheophyta</taxon>
        <taxon>Spermatophyta</taxon>
        <taxon>Magnoliopsida</taxon>
        <taxon>eudicotyledons</taxon>
        <taxon>Gunneridae</taxon>
        <taxon>Pentapetalae</taxon>
        <taxon>Caryophyllales</taxon>
        <taxon>Cactineae</taxon>
        <taxon>Cactaceae</taxon>
        <taxon>Cactoideae</taxon>
        <taxon>Echinocereeae</taxon>
        <taxon>Carnegiea</taxon>
    </lineage>
</organism>
<dbReference type="EMBL" id="JAKOGI010000036">
    <property type="protein sequence ID" value="KAJ8447684.1"/>
    <property type="molecule type" value="Genomic_DNA"/>
</dbReference>
<dbReference type="InterPro" id="IPR050896">
    <property type="entry name" value="Mito_lipid_metab_GTPase"/>
</dbReference>
<dbReference type="GO" id="GO:0005739">
    <property type="term" value="C:mitochondrion"/>
    <property type="evidence" value="ECO:0007669"/>
    <property type="project" value="TreeGrafter"/>
</dbReference>
<dbReference type="Proteomes" id="UP001153076">
    <property type="component" value="Unassembled WGS sequence"/>
</dbReference>
<protein>
    <submittedName>
        <fullName evidence="2">Uncharacterized protein</fullName>
    </submittedName>
</protein>
<evidence type="ECO:0000256" key="1">
    <source>
        <dbReference type="SAM" id="MobiDB-lite"/>
    </source>
</evidence>
<reference evidence="2" key="1">
    <citation type="submission" date="2022-04" db="EMBL/GenBank/DDBJ databases">
        <title>Carnegiea gigantea Genome sequencing and assembly v2.</title>
        <authorList>
            <person name="Copetti D."/>
            <person name="Sanderson M.J."/>
            <person name="Burquez A."/>
            <person name="Wojciechowski M.F."/>
        </authorList>
    </citation>
    <scope>NUCLEOTIDE SEQUENCE</scope>
    <source>
        <strain evidence="2">SGP5-SGP5p</strain>
        <tissue evidence="2">Aerial part</tissue>
    </source>
</reference>
<proteinExistence type="predicted"/>
<accession>A0A9Q1KRN3</accession>
<dbReference type="OrthoDB" id="1696305at2759"/>
<dbReference type="GO" id="GO:1901259">
    <property type="term" value="P:chloroplast rRNA processing"/>
    <property type="evidence" value="ECO:0007669"/>
    <property type="project" value="TreeGrafter"/>
</dbReference>
<evidence type="ECO:0000313" key="2">
    <source>
        <dbReference type="EMBL" id="KAJ8447684.1"/>
    </source>
</evidence>
<sequence>MELQVSVDVIIGNLSLKKACQAGQAVHVGGLMRLDLVEASVQTIYVTVWASPNVSLHLGKIENADETLRKHAGVRLQAKLYSCELASIDTIGQLHVLVDVQIILFNLAKATSDFQPFLSTPFWHIKAYTQRFDLIHCFYVDTNAFFRLATNKNALVLIFCQPPISTDRFSEMESWTQREFKVTGTSWDVNSSDIAVAGLGWFSLGLKGQATLKLWTYDTVEVVLREPLVLDRAPFIERPGFWLPQAISDAIGNRSKAEAKEKQPPPPPNPKKKGIMFLPLQIGAEPENFCD</sequence>
<comment type="caution">
    <text evidence="2">The sequence shown here is derived from an EMBL/GenBank/DDBJ whole genome shotgun (WGS) entry which is preliminary data.</text>
</comment>
<dbReference type="GO" id="GO:0009742">
    <property type="term" value="P:brassinosteroid mediated signaling pathway"/>
    <property type="evidence" value="ECO:0007669"/>
    <property type="project" value="TreeGrafter"/>
</dbReference>
<evidence type="ECO:0000313" key="3">
    <source>
        <dbReference type="Proteomes" id="UP001153076"/>
    </source>
</evidence>
<keyword evidence="3" id="KW-1185">Reference proteome</keyword>
<feature type="region of interest" description="Disordered" evidence="1">
    <location>
        <begin position="253"/>
        <end position="275"/>
    </location>
</feature>
<gene>
    <name evidence="2" type="ORF">Cgig2_031738</name>
</gene>